<evidence type="ECO:0000313" key="3">
    <source>
        <dbReference type="Proteomes" id="UP000054321"/>
    </source>
</evidence>
<name>A0A0C3HAN5_OIDMZ</name>
<proteinExistence type="predicted"/>
<reference evidence="3" key="2">
    <citation type="submission" date="2015-01" db="EMBL/GenBank/DDBJ databases">
        <title>Evolutionary Origins and Diversification of the Mycorrhizal Mutualists.</title>
        <authorList>
            <consortium name="DOE Joint Genome Institute"/>
            <consortium name="Mycorrhizal Genomics Consortium"/>
            <person name="Kohler A."/>
            <person name="Kuo A."/>
            <person name="Nagy L.G."/>
            <person name="Floudas D."/>
            <person name="Copeland A."/>
            <person name="Barry K.W."/>
            <person name="Cichocki N."/>
            <person name="Veneault-Fourrey C."/>
            <person name="LaButti K."/>
            <person name="Lindquist E.A."/>
            <person name="Lipzen A."/>
            <person name="Lundell T."/>
            <person name="Morin E."/>
            <person name="Murat C."/>
            <person name="Riley R."/>
            <person name="Ohm R."/>
            <person name="Sun H."/>
            <person name="Tunlid A."/>
            <person name="Henrissat B."/>
            <person name="Grigoriev I.V."/>
            <person name="Hibbett D.S."/>
            <person name="Martin F."/>
        </authorList>
    </citation>
    <scope>NUCLEOTIDE SEQUENCE [LARGE SCALE GENOMIC DNA]</scope>
    <source>
        <strain evidence="3">Zn</strain>
    </source>
</reference>
<dbReference type="OrthoDB" id="408631at2759"/>
<dbReference type="STRING" id="913774.A0A0C3HAN5"/>
<protein>
    <recommendedName>
        <fullName evidence="4">F-box domain-containing protein</fullName>
    </recommendedName>
</protein>
<accession>A0A0C3HAN5</accession>
<dbReference type="HOGENOM" id="CLU_016204_0_0_1"/>
<gene>
    <name evidence="2" type="ORF">OIDMADRAFT_145779</name>
</gene>
<dbReference type="EMBL" id="KN832877">
    <property type="protein sequence ID" value="KIN00285.1"/>
    <property type="molecule type" value="Genomic_DNA"/>
</dbReference>
<dbReference type="SUPFAM" id="SSF52047">
    <property type="entry name" value="RNI-like"/>
    <property type="match status" value="1"/>
</dbReference>
<dbReference type="Gene3D" id="3.80.10.10">
    <property type="entry name" value="Ribonuclease Inhibitor"/>
    <property type="match status" value="1"/>
</dbReference>
<feature type="region of interest" description="Disordered" evidence="1">
    <location>
        <begin position="467"/>
        <end position="508"/>
    </location>
</feature>
<feature type="region of interest" description="Disordered" evidence="1">
    <location>
        <begin position="530"/>
        <end position="550"/>
    </location>
</feature>
<sequence>MALRRSGAIKAPPPPYETTVYRRLWAIVAPYVDSSDLYAACLSCRQWHQVFSPYLWGNPAAKFGSDNDTVYLSITRFKRLLPYVRPDIRRLAHTLQLPPAQPEFYGGPQAGWLRNILDYLPCLQALIVSRLSFFDHQALQTYRLGSGPHLHPTKYDLRLLIASRCENTTAGSLATSLSYFPDLMYLDLSSTQGSRSLLVLHEISKFTQLIVLRMQNCGLRDGDIKMLKFSTKLRSLDMSNNYLTGIGVSDLIERLPDIRQRVAKFGQAATDRSFARSTLQTFVGAKLMSGLDGHIHVEDHYPPCFTELFLAGNPVTLDELTAMLANPSLHFLDVGSIYCSRQPSELASPGSPGPDRRRFSNTIVDELSPALFTNAFRNICSLRLHHSVITSQPFSGKVLPVIEQCFELHDEDLRIELDSAEIAPIFELDDTSVRFNTPSTQSHNETAIVQPESPTAAVVEEYPVFESPDDVGAGISPSPSVKTRNSKTGQADGHSETGGTTTERNIPPEILIPHSNHRMSIRVDTDHGHHISINSQHPPSYAPPDISSQHISQPHRASLVMNEERPGAGTASSANTITSTKRVIEDITQRRMRTASRERYPGRLRPSMLPNLEILTLTDVPSTTQRQNLVDSLTTFIHECAEEEELAALEDMELHEKNSPHPRQSIPNGQFKLRCLVLEMSPAPDPIMPVHSPKGKRYSFTKSTTEDRDSEMFMEASESDFSFFREDDGGLLVSEGKIDTPTMTDGGMIYMGSPTANGHPVDVISELASFRRARRMIYETAIRVGRPKLDTALLGHWKGEIKVVKDLSAA</sequence>
<evidence type="ECO:0008006" key="4">
    <source>
        <dbReference type="Google" id="ProtNLM"/>
    </source>
</evidence>
<organism evidence="2 3">
    <name type="scientific">Oidiodendron maius (strain Zn)</name>
    <dbReference type="NCBI Taxonomy" id="913774"/>
    <lineage>
        <taxon>Eukaryota</taxon>
        <taxon>Fungi</taxon>
        <taxon>Dikarya</taxon>
        <taxon>Ascomycota</taxon>
        <taxon>Pezizomycotina</taxon>
        <taxon>Leotiomycetes</taxon>
        <taxon>Leotiomycetes incertae sedis</taxon>
        <taxon>Myxotrichaceae</taxon>
        <taxon>Oidiodendron</taxon>
    </lineage>
</organism>
<dbReference type="AlphaFoldDB" id="A0A0C3HAN5"/>
<dbReference type="Proteomes" id="UP000054321">
    <property type="component" value="Unassembled WGS sequence"/>
</dbReference>
<feature type="compositionally biased region" description="Polar residues" evidence="1">
    <location>
        <begin position="477"/>
        <end position="489"/>
    </location>
</feature>
<dbReference type="InParanoid" id="A0A0C3HAN5"/>
<evidence type="ECO:0000313" key="2">
    <source>
        <dbReference type="EMBL" id="KIN00285.1"/>
    </source>
</evidence>
<dbReference type="InterPro" id="IPR032675">
    <property type="entry name" value="LRR_dom_sf"/>
</dbReference>
<evidence type="ECO:0000256" key="1">
    <source>
        <dbReference type="SAM" id="MobiDB-lite"/>
    </source>
</evidence>
<reference evidence="2 3" key="1">
    <citation type="submission" date="2014-04" db="EMBL/GenBank/DDBJ databases">
        <authorList>
            <consortium name="DOE Joint Genome Institute"/>
            <person name="Kuo A."/>
            <person name="Martino E."/>
            <person name="Perotto S."/>
            <person name="Kohler A."/>
            <person name="Nagy L.G."/>
            <person name="Floudas D."/>
            <person name="Copeland A."/>
            <person name="Barry K.W."/>
            <person name="Cichocki N."/>
            <person name="Veneault-Fourrey C."/>
            <person name="LaButti K."/>
            <person name="Lindquist E.A."/>
            <person name="Lipzen A."/>
            <person name="Lundell T."/>
            <person name="Morin E."/>
            <person name="Murat C."/>
            <person name="Sun H."/>
            <person name="Tunlid A."/>
            <person name="Henrissat B."/>
            <person name="Grigoriev I.V."/>
            <person name="Hibbett D.S."/>
            <person name="Martin F."/>
            <person name="Nordberg H.P."/>
            <person name="Cantor M.N."/>
            <person name="Hua S.X."/>
        </authorList>
    </citation>
    <scope>NUCLEOTIDE SEQUENCE [LARGE SCALE GENOMIC DNA]</scope>
    <source>
        <strain evidence="2 3">Zn</strain>
    </source>
</reference>
<keyword evidence="3" id="KW-1185">Reference proteome</keyword>